<organism evidence="2 3">
    <name type="scientific">Mugilogobius chulae</name>
    <name type="common">yellowstripe goby</name>
    <dbReference type="NCBI Taxonomy" id="88201"/>
    <lineage>
        <taxon>Eukaryota</taxon>
        <taxon>Metazoa</taxon>
        <taxon>Chordata</taxon>
        <taxon>Craniata</taxon>
        <taxon>Vertebrata</taxon>
        <taxon>Euteleostomi</taxon>
        <taxon>Actinopterygii</taxon>
        <taxon>Neopterygii</taxon>
        <taxon>Teleostei</taxon>
        <taxon>Neoteleostei</taxon>
        <taxon>Acanthomorphata</taxon>
        <taxon>Gobiaria</taxon>
        <taxon>Gobiiformes</taxon>
        <taxon>Gobioidei</taxon>
        <taxon>Gobiidae</taxon>
        <taxon>Gobionellinae</taxon>
        <taxon>Mugilogobius</taxon>
    </lineage>
</organism>
<evidence type="ECO:0000313" key="3">
    <source>
        <dbReference type="Proteomes" id="UP001460270"/>
    </source>
</evidence>
<name>A0AAW0MGR8_9GOBI</name>
<sequence>MSGSYSICSKRAQTVSPDSCYDCPHASAVATLKREILELKKALDRERELKMQCTPEAVFSGQGEHNTETRECILRELNWCKNELKCAQEALCDSREENDALRVSLSAMRTDHQRSNTRSQGCSNVKGLAESDTVFNWVGRHYLAVSLPEEFMFKPGQRITPSSVLQKLYEIRVGDKFSASFGMLLENINLMLSHLEPEWYAKHFAFSQARIHGNKYKSAERLDVEDFAWLIFEYRVHAPLVEVLAGLFNVLNSTGKGGITKEALETSKAAYRSYFSLFREAVSEAYHEFARVREKAKETRDALGHVCVPLTHGLSDERRDPGRAKRHVLGSVLNSSEPPAHLSLGSLGEVKDAWVDPFGVNSSLSSFSNLRGLQPQQQQQQKQTKQKHIHQSTRSNCTPNQVKASTVRVADQVIFDSNFS</sequence>
<feature type="compositionally biased region" description="Polar residues" evidence="1">
    <location>
        <begin position="392"/>
        <end position="403"/>
    </location>
</feature>
<proteinExistence type="predicted"/>
<feature type="region of interest" description="Disordered" evidence="1">
    <location>
        <begin position="377"/>
        <end position="403"/>
    </location>
</feature>
<dbReference type="AlphaFoldDB" id="A0AAW0MGR8"/>
<reference evidence="3" key="1">
    <citation type="submission" date="2024-04" db="EMBL/GenBank/DDBJ databases">
        <title>Salinicola lusitanus LLJ914,a marine bacterium isolated from the Okinawa Trough.</title>
        <authorList>
            <person name="Li J."/>
        </authorList>
    </citation>
    <scope>NUCLEOTIDE SEQUENCE [LARGE SCALE GENOMIC DNA]</scope>
</reference>
<accession>A0AAW0MGR8</accession>
<comment type="caution">
    <text evidence="2">The sequence shown here is derived from an EMBL/GenBank/DDBJ whole genome shotgun (WGS) entry which is preliminary data.</text>
</comment>
<protein>
    <submittedName>
        <fullName evidence="2">Uncharacterized protein</fullName>
    </submittedName>
</protein>
<evidence type="ECO:0000256" key="1">
    <source>
        <dbReference type="SAM" id="MobiDB-lite"/>
    </source>
</evidence>
<gene>
    <name evidence="2" type="ORF">WMY93_031098</name>
</gene>
<keyword evidence="3" id="KW-1185">Reference proteome</keyword>
<dbReference type="EMBL" id="JBBPFD010000543">
    <property type="protein sequence ID" value="KAK7878279.1"/>
    <property type="molecule type" value="Genomic_DNA"/>
</dbReference>
<evidence type="ECO:0000313" key="2">
    <source>
        <dbReference type="EMBL" id="KAK7878279.1"/>
    </source>
</evidence>
<dbReference type="Proteomes" id="UP001460270">
    <property type="component" value="Unassembled WGS sequence"/>
</dbReference>